<evidence type="ECO:0000256" key="1">
    <source>
        <dbReference type="ARBA" id="ARBA00023125"/>
    </source>
</evidence>
<dbReference type="Pfam" id="PF00436">
    <property type="entry name" value="SSB"/>
    <property type="match status" value="1"/>
</dbReference>
<name>D5EJK6_CORAD</name>
<organism evidence="5 6">
    <name type="scientific">Coraliomargarita akajimensis (strain DSM 45221 / IAM 15411 / JCM 23193 / KCTC 12865 / 04OKA010-24)</name>
    <dbReference type="NCBI Taxonomy" id="583355"/>
    <lineage>
        <taxon>Bacteria</taxon>
        <taxon>Pseudomonadati</taxon>
        <taxon>Verrucomicrobiota</taxon>
        <taxon>Opitutia</taxon>
        <taxon>Puniceicoccales</taxon>
        <taxon>Coraliomargaritaceae</taxon>
        <taxon>Coraliomargarita</taxon>
    </lineage>
</organism>
<reference evidence="5 6" key="1">
    <citation type="journal article" date="2010" name="Stand. Genomic Sci.">
        <title>Complete genome sequence of Coraliomargarita akajimensis type strain (04OKA010-24).</title>
        <authorList>
            <person name="Mavromatis K."/>
            <person name="Abt B."/>
            <person name="Brambilla E."/>
            <person name="Lapidus A."/>
            <person name="Copeland A."/>
            <person name="Deshpande S."/>
            <person name="Nolan M."/>
            <person name="Lucas S."/>
            <person name="Tice H."/>
            <person name="Cheng J.F."/>
            <person name="Han C."/>
            <person name="Detter J.C."/>
            <person name="Woyke T."/>
            <person name="Goodwin L."/>
            <person name="Pitluck S."/>
            <person name="Held B."/>
            <person name="Brettin T."/>
            <person name="Tapia R."/>
            <person name="Ivanova N."/>
            <person name="Mikhailova N."/>
            <person name="Pati A."/>
            <person name="Liolios K."/>
            <person name="Chen A."/>
            <person name="Palaniappan K."/>
            <person name="Land M."/>
            <person name="Hauser L."/>
            <person name="Chang Y.J."/>
            <person name="Jeffries C.D."/>
            <person name="Rohde M."/>
            <person name="Goker M."/>
            <person name="Bristow J."/>
            <person name="Eisen J.A."/>
            <person name="Markowitz V."/>
            <person name="Hugenholtz P."/>
            <person name="Klenk H.P."/>
            <person name="Kyrpides N.C."/>
        </authorList>
    </citation>
    <scope>NUCLEOTIDE SEQUENCE [LARGE SCALE GENOMIC DNA]</scope>
    <source>
        <strain evidence="6">DSM 45221 / IAM 15411 / JCM 23193 / KCTC 12865</strain>
    </source>
</reference>
<dbReference type="PANTHER" id="PTHR10302:SF0">
    <property type="entry name" value="SINGLE-STRANDED DNA-BINDING PROTEIN, MITOCHONDRIAL"/>
    <property type="match status" value="1"/>
</dbReference>
<dbReference type="RefSeq" id="WP_013043327.1">
    <property type="nucleotide sequence ID" value="NC_014008.1"/>
</dbReference>
<keyword evidence="1 2" id="KW-0238">DNA-binding</keyword>
<dbReference type="CDD" id="cd04496">
    <property type="entry name" value="SSB_OBF"/>
    <property type="match status" value="1"/>
</dbReference>
<gene>
    <name evidence="5" type="ordered locus">Caka_1586</name>
</gene>
<dbReference type="STRING" id="583355.Caka_1586"/>
<protein>
    <recommendedName>
        <fullName evidence="2 3">Single-stranded DNA-binding protein</fullName>
        <shortName evidence="2">SSB</shortName>
    </recommendedName>
</protein>
<evidence type="ECO:0000313" key="5">
    <source>
        <dbReference type="EMBL" id="ADE54605.1"/>
    </source>
</evidence>
<dbReference type="Gene3D" id="2.40.50.140">
    <property type="entry name" value="Nucleic acid-binding proteins"/>
    <property type="match status" value="1"/>
</dbReference>
<evidence type="ECO:0000256" key="2">
    <source>
        <dbReference type="HAMAP-Rule" id="MF_00984"/>
    </source>
</evidence>
<evidence type="ECO:0000256" key="3">
    <source>
        <dbReference type="PIRNR" id="PIRNR002070"/>
    </source>
</evidence>
<dbReference type="InterPro" id="IPR011344">
    <property type="entry name" value="ssDNA-bd"/>
</dbReference>
<feature type="compositionally biased region" description="Low complexity" evidence="4">
    <location>
        <begin position="123"/>
        <end position="144"/>
    </location>
</feature>
<evidence type="ECO:0000256" key="4">
    <source>
        <dbReference type="SAM" id="MobiDB-lite"/>
    </source>
</evidence>
<dbReference type="eggNOG" id="COG0629">
    <property type="taxonomic scope" value="Bacteria"/>
</dbReference>
<dbReference type="Proteomes" id="UP000000925">
    <property type="component" value="Chromosome"/>
</dbReference>
<dbReference type="HOGENOM" id="CLU_078758_6_0_0"/>
<dbReference type="PROSITE" id="PS50935">
    <property type="entry name" value="SSB"/>
    <property type="match status" value="1"/>
</dbReference>
<dbReference type="InterPro" id="IPR012340">
    <property type="entry name" value="NA-bd_OB-fold"/>
</dbReference>
<dbReference type="PANTHER" id="PTHR10302">
    <property type="entry name" value="SINGLE-STRANDED DNA-BINDING PROTEIN"/>
    <property type="match status" value="1"/>
</dbReference>
<dbReference type="GO" id="GO:0006260">
    <property type="term" value="P:DNA replication"/>
    <property type="evidence" value="ECO:0007669"/>
    <property type="project" value="InterPro"/>
</dbReference>
<feature type="region of interest" description="Disordered" evidence="4">
    <location>
        <begin position="108"/>
        <end position="154"/>
    </location>
</feature>
<proteinExistence type="inferred from homology"/>
<dbReference type="SUPFAM" id="SSF50249">
    <property type="entry name" value="Nucleic acid-binding proteins"/>
    <property type="match status" value="1"/>
</dbReference>
<evidence type="ECO:0000313" key="6">
    <source>
        <dbReference type="Proteomes" id="UP000000925"/>
    </source>
</evidence>
<dbReference type="AlphaFoldDB" id="D5EJK6"/>
<dbReference type="EMBL" id="CP001998">
    <property type="protein sequence ID" value="ADE54605.1"/>
    <property type="molecule type" value="Genomic_DNA"/>
</dbReference>
<dbReference type="HAMAP" id="MF_00984">
    <property type="entry name" value="SSB"/>
    <property type="match status" value="1"/>
</dbReference>
<dbReference type="GO" id="GO:0003697">
    <property type="term" value="F:single-stranded DNA binding"/>
    <property type="evidence" value="ECO:0007669"/>
    <property type="project" value="UniProtKB-UniRule"/>
</dbReference>
<dbReference type="KEGG" id="caa:Caka_1586"/>
<keyword evidence="6" id="KW-1185">Reference proteome</keyword>
<dbReference type="OrthoDB" id="9809878at2"/>
<accession>D5EJK6</accession>
<comment type="caution">
    <text evidence="2">Lacks conserved residue(s) required for the propagation of feature annotation.</text>
</comment>
<dbReference type="NCBIfam" id="TIGR00621">
    <property type="entry name" value="ssb"/>
    <property type="match status" value="1"/>
</dbReference>
<comment type="subunit">
    <text evidence="2">Homotetramer.</text>
</comment>
<dbReference type="PIRSF" id="PIRSF002070">
    <property type="entry name" value="SSB"/>
    <property type="match status" value="1"/>
</dbReference>
<sequence length="154" mass="16891">MASFNKVILIGNLTRDPEMRVTPNGNTICKLGLAVSRAYSTRDGERREETTFVDVDAFGKQAEVISKYMRKGRPIMIEGRLRLDQWETSDGQKRSKLSVVLENFQFLGGRDDSASSSGGGYEQSSPPQRSAPAQSGGSSDFSGSNDMLDEDVPF</sequence>
<dbReference type="InterPro" id="IPR000424">
    <property type="entry name" value="Primosome_PriB/ssb"/>
</dbReference>
<dbReference type="GO" id="GO:0009295">
    <property type="term" value="C:nucleoid"/>
    <property type="evidence" value="ECO:0007669"/>
    <property type="project" value="TreeGrafter"/>
</dbReference>